<dbReference type="Proteomes" id="UP000051576">
    <property type="component" value="Unassembled WGS sequence"/>
</dbReference>
<dbReference type="GO" id="GO:0008725">
    <property type="term" value="F:DNA-3-methyladenine glycosylase activity"/>
    <property type="evidence" value="ECO:0007669"/>
    <property type="project" value="InterPro"/>
</dbReference>
<dbReference type="RefSeq" id="WP_026049512.1">
    <property type="nucleotide sequence ID" value="NZ_AHYZ01000089.1"/>
</dbReference>
<dbReference type="PATRIC" id="fig|1133569.4.peg.567"/>
<dbReference type="InterPro" id="IPR052891">
    <property type="entry name" value="DNA-3mA_glycosylase"/>
</dbReference>
<dbReference type="SUPFAM" id="SSF48150">
    <property type="entry name" value="DNA-glycosylase"/>
    <property type="match status" value="1"/>
</dbReference>
<keyword evidence="1" id="KW-0479">Metal-binding</keyword>
<evidence type="ECO:0000256" key="1">
    <source>
        <dbReference type="PIRSR" id="PIRSR605019-1"/>
    </source>
</evidence>
<dbReference type="Gene3D" id="1.10.340.30">
    <property type="entry name" value="Hypothetical protein, domain 2"/>
    <property type="match status" value="1"/>
</dbReference>
<organism evidence="2 3">
    <name type="scientific">Liquorilactobacillus vini DSM 20605</name>
    <dbReference type="NCBI Taxonomy" id="1133569"/>
    <lineage>
        <taxon>Bacteria</taxon>
        <taxon>Bacillati</taxon>
        <taxon>Bacillota</taxon>
        <taxon>Bacilli</taxon>
        <taxon>Lactobacillales</taxon>
        <taxon>Lactobacillaceae</taxon>
        <taxon>Liquorilactobacillus</taxon>
    </lineage>
</organism>
<feature type="binding site" evidence="1">
    <location>
        <position position="9"/>
    </location>
    <ligand>
        <name>Zn(2+)</name>
        <dbReference type="ChEBI" id="CHEBI:29105"/>
    </ligand>
</feature>
<dbReference type="PANTHER" id="PTHR30037">
    <property type="entry name" value="DNA-3-METHYLADENINE GLYCOSYLASE 1"/>
    <property type="match status" value="1"/>
</dbReference>
<dbReference type="eggNOG" id="COG2818">
    <property type="taxonomic scope" value="Bacteria"/>
</dbReference>
<gene>
    <name evidence="2" type="ORF">FD21_GL000532</name>
</gene>
<name>A0A0R2CMD9_9LACO</name>
<evidence type="ECO:0000313" key="2">
    <source>
        <dbReference type="EMBL" id="KRM88979.1"/>
    </source>
</evidence>
<proteinExistence type="predicted"/>
<dbReference type="GO" id="GO:0006284">
    <property type="term" value="P:base-excision repair"/>
    <property type="evidence" value="ECO:0007669"/>
    <property type="project" value="InterPro"/>
</dbReference>
<keyword evidence="1" id="KW-0862">Zinc</keyword>
<accession>A0A0R2CMD9</accession>
<dbReference type="OrthoDB" id="9807664at2"/>
<dbReference type="InterPro" id="IPR011257">
    <property type="entry name" value="DNA_glycosylase"/>
</dbReference>
<dbReference type="InterPro" id="IPR005019">
    <property type="entry name" value="Adenine_glyco"/>
</dbReference>
<dbReference type="STRING" id="1133569.FD21_GL000532"/>
<dbReference type="Pfam" id="PF03352">
    <property type="entry name" value="Adenine_glyco"/>
    <property type="match status" value="1"/>
</dbReference>
<sequence>MQTVNLKRCSWAQNGNLLLQQYHDNEWGRPCYNDQKLFELLSLEIMQAGLSWQTVLNKRAAFQQVFVNFDFYQIQSFSAKLPEIMQNPHLIRNRLKLQAIINNAQAAVALTQQNHTLADYFWNFVAGQPIKHHLTNSQKLPKIDSLAKQISQQMKKDGFKFVGPVIIYSFMQAAGLVNDHEISCYLFDKF</sequence>
<reference evidence="2 3" key="1">
    <citation type="journal article" date="2015" name="Genome Announc.">
        <title>Expanding the biotechnology potential of lactobacilli through comparative genomics of 213 strains and associated genera.</title>
        <authorList>
            <person name="Sun Z."/>
            <person name="Harris H.M."/>
            <person name="McCann A."/>
            <person name="Guo C."/>
            <person name="Argimon S."/>
            <person name="Zhang W."/>
            <person name="Yang X."/>
            <person name="Jeffery I.B."/>
            <person name="Cooney J.C."/>
            <person name="Kagawa T.F."/>
            <person name="Liu W."/>
            <person name="Song Y."/>
            <person name="Salvetti E."/>
            <person name="Wrobel A."/>
            <person name="Rasinkangas P."/>
            <person name="Parkhill J."/>
            <person name="Rea M.C."/>
            <person name="O'Sullivan O."/>
            <person name="Ritari J."/>
            <person name="Douillard F.P."/>
            <person name="Paul Ross R."/>
            <person name="Yang R."/>
            <person name="Briner A.E."/>
            <person name="Felis G.E."/>
            <person name="de Vos W.M."/>
            <person name="Barrangou R."/>
            <person name="Klaenhammer T.R."/>
            <person name="Caufield P.W."/>
            <person name="Cui Y."/>
            <person name="Zhang H."/>
            <person name="O'Toole P.W."/>
        </authorList>
    </citation>
    <scope>NUCLEOTIDE SEQUENCE [LARGE SCALE GENOMIC DNA]</scope>
    <source>
        <strain evidence="2 3">DSM 20605</strain>
    </source>
</reference>
<evidence type="ECO:0000313" key="3">
    <source>
        <dbReference type="Proteomes" id="UP000051576"/>
    </source>
</evidence>
<dbReference type="PANTHER" id="PTHR30037:SF4">
    <property type="entry name" value="DNA-3-METHYLADENINE GLYCOSYLASE I"/>
    <property type="match status" value="1"/>
</dbReference>
<dbReference type="AlphaFoldDB" id="A0A0R2CMD9"/>
<feature type="binding site" evidence="1">
    <location>
        <position position="23"/>
    </location>
    <ligand>
        <name>Zn(2+)</name>
        <dbReference type="ChEBI" id="CHEBI:29105"/>
    </ligand>
</feature>
<protein>
    <submittedName>
        <fullName evidence="2">DNA-3-methyladenine glycosylase I</fullName>
    </submittedName>
</protein>
<dbReference type="EMBL" id="AYYX01000016">
    <property type="protein sequence ID" value="KRM88979.1"/>
    <property type="molecule type" value="Genomic_DNA"/>
</dbReference>
<feature type="binding site" evidence="1">
    <location>
        <position position="180"/>
    </location>
    <ligand>
        <name>Zn(2+)</name>
        <dbReference type="ChEBI" id="CHEBI:29105"/>
    </ligand>
</feature>
<comment type="caution">
    <text evidence="2">The sequence shown here is derived from an EMBL/GenBank/DDBJ whole genome shotgun (WGS) entry which is preliminary data.</text>
</comment>
<keyword evidence="3" id="KW-1185">Reference proteome</keyword>
<feature type="binding site" evidence="1">
    <location>
        <position position="184"/>
    </location>
    <ligand>
        <name>Zn(2+)</name>
        <dbReference type="ChEBI" id="CHEBI:29105"/>
    </ligand>
</feature>
<dbReference type="GO" id="GO:0046872">
    <property type="term" value="F:metal ion binding"/>
    <property type="evidence" value="ECO:0007669"/>
    <property type="project" value="UniProtKB-KW"/>
</dbReference>